<dbReference type="Gene3D" id="3.40.390.30">
    <property type="entry name" value="Metalloproteases ('zincins'), catalytic domain"/>
    <property type="match status" value="1"/>
</dbReference>
<accession>A0A318R6C8</accession>
<comment type="cofactor">
    <cofactor evidence="9">
        <name>Zn(2+)</name>
        <dbReference type="ChEBI" id="CHEBI:29105"/>
    </cofactor>
    <text evidence="9">Binds 1 zinc ion.</text>
</comment>
<keyword evidence="3 9" id="KW-0698">rRNA processing</keyword>
<dbReference type="GO" id="GO:0004521">
    <property type="term" value="F:RNA endonuclease activity"/>
    <property type="evidence" value="ECO:0007669"/>
    <property type="project" value="UniProtKB-UniRule"/>
</dbReference>
<dbReference type="AlphaFoldDB" id="A0A318R6C8"/>
<keyword evidence="5 9" id="KW-0479">Metal-binding</keyword>
<proteinExistence type="inferred from homology"/>
<dbReference type="NCBIfam" id="TIGR00043">
    <property type="entry name" value="rRNA maturation RNase YbeY"/>
    <property type="match status" value="1"/>
</dbReference>
<evidence type="ECO:0000256" key="1">
    <source>
        <dbReference type="ARBA" id="ARBA00010875"/>
    </source>
</evidence>
<gene>
    <name evidence="9 10" type="primary">ybeY</name>
    <name evidence="10" type="ORF">DNJ73_01240</name>
</gene>
<protein>
    <recommendedName>
        <fullName evidence="9">Endoribonuclease YbeY</fullName>
        <ecNumber evidence="9">3.1.-.-</ecNumber>
    </recommendedName>
</protein>
<organism evidence="10 11">
    <name type="scientific">Prochlorococcus marinus XMU1408</name>
    <dbReference type="NCBI Taxonomy" id="2213228"/>
    <lineage>
        <taxon>Bacteria</taxon>
        <taxon>Bacillati</taxon>
        <taxon>Cyanobacteriota</taxon>
        <taxon>Cyanophyceae</taxon>
        <taxon>Synechococcales</taxon>
        <taxon>Prochlorococcaceae</taxon>
        <taxon>Prochlorococcus</taxon>
    </lineage>
</organism>
<dbReference type="InterPro" id="IPR002036">
    <property type="entry name" value="YbeY"/>
</dbReference>
<evidence type="ECO:0000256" key="2">
    <source>
        <dbReference type="ARBA" id="ARBA00022517"/>
    </source>
</evidence>
<keyword evidence="2 9" id="KW-0690">Ribosome biogenesis</keyword>
<evidence type="ECO:0000256" key="4">
    <source>
        <dbReference type="ARBA" id="ARBA00022722"/>
    </source>
</evidence>
<dbReference type="GO" id="GO:0008270">
    <property type="term" value="F:zinc ion binding"/>
    <property type="evidence" value="ECO:0007669"/>
    <property type="project" value="UniProtKB-UniRule"/>
</dbReference>
<dbReference type="GO" id="GO:0006364">
    <property type="term" value="P:rRNA processing"/>
    <property type="evidence" value="ECO:0007669"/>
    <property type="project" value="UniProtKB-UniRule"/>
</dbReference>
<sequence length="188" mass="21534">MENYLSNSYELDIDLSFTPFPVQDLDVVVNGETLELMKNSSQWNKEITRWIRFIKVNKEFKCPKIVRNASQLSLGLELTNDKKILDLNQSWLGKAKSTDVLSFPIIDETSFGVSDECIELGDIVISVPTAIRQAKENNVDLYRELRWLAVHGLLHLLGWDHSNEESLNTMLLNQEQLLDLGAILENEE</sequence>
<comment type="subcellular location">
    <subcellularLocation>
        <location evidence="9">Cytoplasm</location>
    </subcellularLocation>
</comment>
<dbReference type="EC" id="3.1.-.-" evidence="9"/>
<reference evidence="10 11" key="1">
    <citation type="journal article" date="2018" name="Appl. Environ. Microbiol.">
        <title>Genome rearrangement shapes Prochlorococcus ecological adaptation.</title>
        <authorList>
            <person name="Yan W."/>
            <person name="Wei S."/>
            <person name="Wang Q."/>
            <person name="Xiao X."/>
            <person name="Zeng Q."/>
            <person name="Jiao N."/>
            <person name="Zhang R."/>
        </authorList>
    </citation>
    <scope>NUCLEOTIDE SEQUENCE [LARGE SCALE GENOMIC DNA]</scope>
    <source>
        <strain evidence="10 11">XMU1408</strain>
    </source>
</reference>
<evidence type="ECO:0000256" key="7">
    <source>
        <dbReference type="ARBA" id="ARBA00022801"/>
    </source>
</evidence>
<comment type="function">
    <text evidence="9">Single strand-specific metallo-endoribonuclease involved in late-stage 70S ribosome quality control and in maturation of the 3' terminus of the 16S rRNA.</text>
</comment>
<evidence type="ECO:0000256" key="3">
    <source>
        <dbReference type="ARBA" id="ARBA00022552"/>
    </source>
</evidence>
<evidence type="ECO:0000256" key="9">
    <source>
        <dbReference type="HAMAP-Rule" id="MF_00009"/>
    </source>
</evidence>
<evidence type="ECO:0000256" key="5">
    <source>
        <dbReference type="ARBA" id="ARBA00022723"/>
    </source>
</evidence>
<dbReference type="OrthoDB" id="9807740at2"/>
<evidence type="ECO:0000256" key="6">
    <source>
        <dbReference type="ARBA" id="ARBA00022759"/>
    </source>
</evidence>
<dbReference type="PROSITE" id="PS01306">
    <property type="entry name" value="UPF0054"/>
    <property type="match status" value="1"/>
</dbReference>
<dbReference type="PANTHER" id="PTHR46986:SF1">
    <property type="entry name" value="ENDORIBONUCLEASE YBEY, CHLOROPLASTIC"/>
    <property type="match status" value="1"/>
</dbReference>
<keyword evidence="8 9" id="KW-0862">Zinc</keyword>
<dbReference type="Pfam" id="PF02130">
    <property type="entry name" value="YbeY"/>
    <property type="match status" value="1"/>
</dbReference>
<evidence type="ECO:0000313" key="11">
    <source>
        <dbReference type="Proteomes" id="UP000247807"/>
    </source>
</evidence>
<comment type="caution">
    <text evidence="10">The sequence shown here is derived from an EMBL/GenBank/DDBJ whole genome shotgun (WGS) entry which is preliminary data.</text>
</comment>
<dbReference type="PANTHER" id="PTHR46986">
    <property type="entry name" value="ENDORIBONUCLEASE YBEY, CHLOROPLASTIC"/>
    <property type="match status" value="1"/>
</dbReference>
<keyword evidence="9" id="KW-0963">Cytoplasm</keyword>
<dbReference type="InterPro" id="IPR023091">
    <property type="entry name" value="MetalPrtase_cat_dom_sf_prd"/>
</dbReference>
<evidence type="ECO:0000256" key="8">
    <source>
        <dbReference type="ARBA" id="ARBA00022833"/>
    </source>
</evidence>
<dbReference type="SUPFAM" id="SSF55486">
    <property type="entry name" value="Metalloproteases ('zincins'), catalytic domain"/>
    <property type="match status" value="1"/>
</dbReference>
<dbReference type="EMBL" id="QJUE01000001">
    <property type="protein sequence ID" value="PYE03833.1"/>
    <property type="molecule type" value="Genomic_DNA"/>
</dbReference>
<dbReference type="GO" id="GO:0005737">
    <property type="term" value="C:cytoplasm"/>
    <property type="evidence" value="ECO:0007669"/>
    <property type="project" value="UniProtKB-SubCell"/>
</dbReference>
<feature type="binding site" evidence="9">
    <location>
        <position position="161"/>
    </location>
    <ligand>
        <name>Zn(2+)</name>
        <dbReference type="ChEBI" id="CHEBI:29105"/>
        <note>catalytic</note>
    </ligand>
</feature>
<dbReference type="GO" id="GO:0004222">
    <property type="term" value="F:metalloendopeptidase activity"/>
    <property type="evidence" value="ECO:0007669"/>
    <property type="project" value="InterPro"/>
</dbReference>
<dbReference type="InterPro" id="IPR020549">
    <property type="entry name" value="YbeY_CS"/>
</dbReference>
<keyword evidence="6 9" id="KW-0255">Endonuclease</keyword>
<name>A0A318R6C8_PROMR</name>
<dbReference type="Proteomes" id="UP000247807">
    <property type="component" value="Unassembled WGS sequence"/>
</dbReference>
<evidence type="ECO:0000313" key="10">
    <source>
        <dbReference type="EMBL" id="PYE03833.1"/>
    </source>
</evidence>
<dbReference type="HAMAP" id="MF_00009">
    <property type="entry name" value="Endoribonucl_YbeY"/>
    <property type="match status" value="1"/>
</dbReference>
<keyword evidence="4 9" id="KW-0540">Nuclease</keyword>
<comment type="similarity">
    <text evidence="1 9">Belongs to the endoribonuclease YbeY family.</text>
</comment>
<feature type="binding site" evidence="9">
    <location>
        <position position="155"/>
    </location>
    <ligand>
        <name>Zn(2+)</name>
        <dbReference type="ChEBI" id="CHEBI:29105"/>
        <note>catalytic</note>
    </ligand>
</feature>
<keyword evidence="7 9" id="KW-0378">Hydrolase</keyword>
<feature type="binding site" evidence="9">
    <location>
        <position position="151"/>
    </location>
    <ligand>
        <name>Zn(2+)</name>
        <dbReference type="ChEBI" id="CHEBI:29105"/>
        <note>catalytic</note>
    </ligand>
</feature>